<protein>
    <submittedName>
        <fullName evidence="1">Uncharacterized protein</fullName>
    </submittedName>
</protein>
<name>A0ACB7ZWP6_9AGAM</name>
<evidence type="ECO:0000313" key="2">
    <source>
        <dbReference type="Proteomes" id="UP000790377"/>
    </source>
</evidence>
<keyword evidence="2" id="KW-1185">Reference proteome</keyword>
<comment type="caution">
    <text evidence="1">The sequence shown here is derived from an EMBL/GenBank/DDBJ whole genome shotgun (WGS) entry which is preliminary data.</text>
</comment>
<evidence type="ECO:0000313" key="1">
    <source>
        <dbReference type="EMBL" id="KAH7905501.1"/>
    </source>
</evidence>
<sequence length="264" mass="28957">MARIRKTAPAPVTAPHPALGVPGGADSSEQHSTRHQRRLTAKVQEQVNDAEAKKNKIQQKWTTAVIRSTQALEEINDFANLGPESEQEDFDEDEPAGDQALTFRPVSVQQSGNLKVLANQGNMHPLSPAADFVSYVKTTLTRRVGHIPKTTHIFPTARKERNTAMMTPPSIPRRTVVQQRTPIVRKPTPYPDLYQHKDFEELTSEDVAIDPALQAPEAIFHPGMALAGRPASHHVHHGLVPPPMSTSTTSTPRMASPALGLQPQ</sequence>
<dbReference type="Proteomes" id="UP000790377">
    <property type="component" value="Unassembled WGS sequence"/>
</dbReference>
<reference evidence="1" key="1">
    <citation type="journal article" date="2021" name="New Phytol.">
        <title>Evolutionary innovations through gain and loss of genes in the ectomycorrhizal Boletales.</title>
        <authorList>
            <person name="Wu G."/>
            <person name="Miyauchi S."/>
            <person name="Morin E."/>
            <person name="Kuo A."/>
            <person name="Drula E."/>
            <person name="Varga T."/>
            <person name="Kohler A."/>
            <person name="Feng B."/>
            <person name="Cao Y."/>
            <person name="Lipzen A."/>
            <person name="Daum C."/>
            <person name="Hundley H."/>
            <person name="Pangilinan J."/>
            <person name="Johnson J."/>
            <person name="Barry K."/>
            <person name="LaButti K."/>
            <person name="Ng V."/>
            <person name="Ahrendt S."/>
            <person name="Min B."/>
            <person name="Choi I.G."/>
            <person name="Park H."/>
            <person name="Plett J.M."/>
            <person name="Magnuson J."/>
            <person name="Spatafora J.W."/>
            <person name="Nagy L.G."/>
            <person name="Henrissat B."/>
            <person name="Grigoriev I.V."/>
            <person name="Yang Z.L."/>
            <person name="Xu J."/>
            <person name="Martin F.M."/>
        </authorList>
    </citation>
    <scope>NUCLEOTIDE SEQUENCE</scope>
    <source>
        <strain evidence="1">ATCC 28755</strain>
    </source>
</reference>
<gene>
    <name evidence="1" type="ORF">BJ138DRAFT_1118408</name>
</gene>
<organism evidence="1 2">
    <name type="scientific">Hygrophoropsis aurantiaca</name>
    <dbReference type="NCBI Taxonomy" id="72124"/>
    <lineage>
        <taxon>Eukaryota</taxon>
        <taxon>Fungi</taxon>
        <taxon>Dikarya</taxon>
        <taxon>Basidiomycota</taxon>
        <taxon>Agaricomycotina</taxon>
        <taxon>Agaricomycetes</taxon>
        <taxon>Agaricomycetidae</taxon>
        <taxon>Boletales</taxon>
        <taxon>Coniophorineae</taxon>
        <taxon>Hygrophoropsidaceae</taxon>
        <taxon>Hygrophoropsis</taxon>
    </lineage>
</organism>
<proteinExistence type="predicted"/>
<dbReference type="EMBL" id="MU268177">
    <property type="protein sequence ID" value="KAH7905501.1"/>
    <property type="molecule type" value="Genomic_DNA"/>
</dbReference>
<accession>A0ACB7ZWP6</accession>